<dbReference type="PANTHER" id="PTHR43685">
    <property type="entry name" value="GLYCOSYLTRANSFERASE"/>
    <property type="match status" value="1"/>
</dbReference>
<dbReference type="Gene3D" id="3.90.550.10">
    <property type="entry name" value="Spore Coat Polysaccharide Biosynthesis Protein SpsA, Chain A"/>
    <property type="match status" value="1"/>
</dbReference>
<dbReference type="InterPro" id="IPR050834">
    <property type="entry name" value="Glycosyltransf_2"/>
</dbReference>
<proteinExistence type="predicted"/>
<keyword evidence="2" id="KW-0808">Transferase</keyword>
<evidence type="ECO:0000259" key="1">
    <source>
        <dbReference type="Pfam" id="PF00535"/>
    </source>
</evidence>
<dbReference type="PANTHER" id="PTHR43685:SF11">
    <property type="entry name" value="GLYCOSYLTRANSFERASE TAGX-RELATED"/>
    <property type="match status" value="1"/>
</dbReference>
<sequence length="269" mass="30668">MSNMHPLRISVIIPSFNHAKYLRLALASALDQVGEFDLEVLVIDGGSNDGTVDLLQSFGTRVRWVSEPDGGQSDALNKGFRLATGDVLGWLNSDDLYQPGALAVVANAFRSFPRVEWVHGRTDVIDPIGHVCRRWVSAYKRWLCQRYSYPRLLTENFIQPNTVFWRRELLSRVGDVDRTLHLAMDYDLWLRFARSTAPLYLDAPIACFRWYPTSKSGSRYVRQFREARAIARRYEPDWRWAIRIGAIKAGFAIGCYKVADLLGRSSPPA</sequence>
<evidence type="ECO:0000313" key="3">
    <source>
        <dbReference type="Proteomes" id="UP000464178"/>
    </source>
</evidence>
<dbReference type="Proteomes" id="UP000464178">
    <property type="component" value="Chromosome"/>
</dbReference>
<dbReference type="SUPFAM" id="SSF53448">
    <property type="entry name" value="Nucleotide-diphospho-sugar transferases"/>
    <property type="match status" value="1"/>
</dbReference>
<evidence type="ECO:0000313" key="2">
    <source>
        <dbReference type="EMBL" id="VTR93090.1"/>
    </source>
</evidence>
<reference evidence="2 3" key="1">
    <citation type="submission" date="2019-05" db="EMBL/GenBank/DDBJ databases">
        <authorList>
            <consortium name="Science for Life Laboratories"/>
        </authorList>
    </citation>
    <scope>NUCLEOTIDE SEQUENCE [LARGE SCALE GENOMIC DNA]</scope>
    <source>
        <strain evidence="2">Soil9</strain>
    </source>
</reference>
<protein>
    <recommendedName>
        <fullName evidence="1">Glycosyltransferase 2-like domain-containing protein</fullName>
    </recommendedName>
</protein>
<dbReference type="KEGG" id="gms:SOIL9_46240"/>
<dbReference type="InterPro" id="IPR001173">
    <property type="entry name" value="Glyco_trans_2-like"/>
</dbReference>
<dbReference type="CDD" id="cd06433">
    <property type="entry name" value="GT_2_WfgS_like"/>
    <property type="match status" value="1"/>
</dbReference>
<gene>
    <name evidence="2" type="ORF">SOIL9_46240</name>
</gene>
<dbReference type="EMBL" id="LR593886">
    <property type="protein sequence ID" value="VTR93090.1"/>
    <property type="molecule type" value="Genomic_DNA"/>
</dbReference>
<name>A0A6P2D0V6_9BACT</name>
<dbReference type="GO" id="GO:0016740">
    <property type="term" value="F:transferase activity"/>
    <property type="evidence" value="ECO:0007669"/>
    <property type="project" value="UniProtKB-KW"/>
</dbReference>
<keyword evidence="3" id="KW-1185">Reference proteome</keyword>
<dbReference type="InterPro" id="IPR029044">
    <property type="entry name" value="Nucleotide-diphossugar_trans"/>
</dbReference>
<organism evidence="2 3">
    <name type="scientific">Gemmata massiliana</name>
    <dbReference type="NCBI Taxonomy" id="1210884"/>
    <lineage>
        <taxon>Bacteria</taxon>
        <taxon>Pseudomonadati</taxon>
        <taxon>Planctomycetota</taxon>
        <taxon>Planctomycetia</taxon>
        <taxon>Gemmatales</taxon>
        <taxon>Gemmataceae</taxon>
        <taxon>Gemmata</taxon>
    </lineage>
</organism>
<dbReference type="AlphaFoldDB" id="A0A6P2D0V6"/>
<accession>A0A6P2D0V6</accession>
<feature type="domain" description="Glycosyltransferase 2-like" evidence="1">
    <location>
        <begin position="10"/>
        <end position="112"/>
    </location>
</feature>
<dbReference type="Pfam" id="PF00535">
    <property type="entry name" value="Glycos_transf_2"/>
    <property type="match status" value="1"/>
</dbReference>
<dbReference type="RefSeq" id="WP_315853996.1">
    <property type="nucleotide sequence ID" value="NZ_LR593886.1"/>
</dbReference>